<protein>
    <submittedName>
        <fullName evidence="2">Glycosyltransferase family A protein</fullName>
    </submittedName>
</protein>
<dbReference type="SUPFAM" id="SSF53448">
    <property type="entry name" value="Nucleotide-diphospho-sugar transferases"/>
    <property type="match status" value="1"/>
</dbReference>
<dbReference type="InterPro" id="IPR029044">
    <property type="entry name" value="Nucleotide-diphossugar_trans"/>
</dbReference>
<dbReference type="PANTHER" id="PTHR43685:SF2">
    <property type="entry name" value="GLYCOSYLTRANSFERASE 2-LIKE DOMAIN-CONTAINING PROTEIN"/>
    <property type="match status" value="1"/>
</dbReference>
<feature type="domain" description="Glycosyltransferase 2-like" evidence="1">
    <location>
        <begin position="230"/>
        <end position="371"/>
    </location>
</feature>
<dbReference type="PANTHER" id="PTHR43685">
    <property type="entry name" value="GLYCOSYLTRANSFERASE"/>
    <property type="match status" value="1"/>
</dbReference>
<proteinExistence type="predicted"/>
<evidence type="ECO:0000259" key="1">
    <source>
        <dbReference type="Pfam" id="PF00535"/>
    </source>
</evidence>
<dbReference type="AlphaFoldDB" id="A0AB33ISX3"/>
<dbReference type="Gene3D" id="3.90.550.10">
    <property type="entry name" value="Spore Coat Polysaccharide Biosynthesis Protein SpsA, Chain A"/>
    <property type="match status" value="1"/>
</dbReference>
<gene>
    <name evidence="2" type="ORF">GTC17254_03870</name>
</gene>
<dbReference type="EMBL" id="AP035786">
    <property type="protein sequence ID" value="BFO72790.1"/>
    <property type="molecule type" value="Genomic_DNA"/>
</dbReference>
<dbReference type="CDD" id="cd00761">
    <property type="entry name" value="Glyco_tranf_GTA_type"/>
    <property type="match status" value="1"/>
</dbReference>
<sequence>MKKISCFVPYISEQQAAETMVALRSEVEVGDVNKVEVSLFKTSTLKAIAAQASEDYTLIYTKQTTLRFGYLALKRLMNIAEDTDAGMVYADHYKVMGGEEVKAPVIDYQQGSLRDDFDFGSVLFFKTSALKKAAEQMTADYQFAGLYDLRLKLSQHASLVHANEYLYSEIENDTRKSGEKQFDYVDPRNRDRQIEMEKACTEHLKEIGGYLKPEFEPINLAEGNFEYEASVIIPVRNRVSTIGAAIESVLKQETSFKYNVIVIDNHSNDGTGEIIEAFADDKRVVHLIPERTDLGIGGCWNLGVQSEWCGRFAVQLDSDDLYKDEHTLQTVVDAFYAQQCGMVIGTYMMTDFDLNTLPPSIIDHREWTPENGRNNALRINGLGAPRAFFTPLLRQLGLPNTSYGEDYAMGLNISRRYQIGRIYDVLYLCRRWGGNSDAALSIEKVNANNLYKDRIRTWELQARIAMNRKS</sequence>
<evidence type="ECO:0000313" key="2">
    <source>
        <dbReference type="EMBL" id="BFO72790.1"/>
    </source>
</evidence>
<reference evidence="2" key="1">
    <citation type="submission" date="2024-07" db="EMBL/GenBank/DDBJ databases">
        <title>Complete genome sequence of Prevotella sp. YM-2024 GTC17254.</title>
        <authorList>
            <person name="Hayashi M."/>
            <person name="Muto Y."/>
            <person name="Tanaka K."/>
            <person name="Niwa H."/>
        </authorList>
    </citation>
    <scope>NUCLEOTIDE SEQUENCE</scope>
    <source>
        <strain evidence="2">GTC17254</strain>
    </source>
</reference>
<dbReference type="InterPro" id="IPR050834">
    <property type="entry name" value="Glycosyltransf_2"/>
</dbReference>
<accession>A0AB33ISX3</accession>
<dbReference type="InterPro" id="IPR001173">
    <property type="entry name" value="Glyco_trans_2-like"/>
</dbReference>
<dbReference type="Pfam" id="PF00535">
    <property type="entry name" value="Glycos_transf_2"/>
    <property type="match status" value="1"/>
</dbReference>
<organism evidence="2">
    <name type="scientific">Prevotella sp. GTC17254</name>
    <dbReference type="NCBI Taxonomy" id="3236794"/>
    <lineage>
        <taxon>Bacteria</taxon>
        <taxon>Pseudomonadati</taxon>
        <taxon>Bacteroidota</taxon>
        <taxon>Bacteroidia</taxon>
        <taxon>Bacteroidales</taxon>
        <taxon>Prevotellaceae</taxon>
        <taxon>Prevotella</taxon>
    </lineage>
</organism>
<name>A0AB33ISX3_9BACT</name>